<reference evidence="1" key="1">
    <citation type="submission" date="2022-11" db="EMBL/GenBank/DDBJ databases">
        <title>Centuries of genome instability and evolution in soft-shell clam transmissible cancer (bioRxiv).</title>
        <authorList>
            <person name="Hart S.F.M."/>
            <person name="Yonemitsu M.A."/>
            <person name="Giersch R.M."/>
            <person name="Beal B.F."/>
            <person name="Arriagada G."/>
            <person name="Davis B.W."/>
            <person name="Ostrander E.A."/>
            <person name="Goff S.P."/>
            <person name="Metzger M.J."/>
        </authorList>
    </citation>
    <scope>NUCLEOTIDE SEQUENCE</scope>
    <source>
        <strain evidence="1">MELC-2E11</strain>
        <tissue evidence="1">Siphon/mantle</tissue>
    </source>
</reference>
<protein>
    <submittedName>
        <fullName evidence="1">Uncharacterized protein</fullName>
    </submittedName>
</protein>
<feature type="non-terminal residue" evidence="1">
    <location>
        <position position="82"/>
    </location>
</feature>
<organism evidence="1 2">
    <name type="scientific">Mya arenaria</name>
    <name type="common">Soft-shell clam</name>
    <dbReference type="NCBI Taxonomy" id="6604"/>
    <lineage>
        <taxon>Eukaryota</taxon>
        <taxon>Metazoa</taxon>
        <taxon>Spiralia</taxon>
        <taxon>Lophotrochozoa</taxon>
        <taxon>Mollusca</taxon>
        <taxon>Bivalvia</taxon>
        <taxon>Autobranchia</taxon>
        <taxon>Heteroconchia</taxon>
        <taxon>Euheterodonta</taxon>
        <taxon>Imparidentia</taxon>
        <taxon>Neoheterodontei</taxon>
        <taxon>Myida</taxon>
        <taxon>Myoidea</taxon>
        <taxon>Myidae</taxon>
        <taxon>Mya</taxon>
    </lineage>
</organism>
<proteinExistence type="predicted"/>
<evidence type="ECO:0000313" key="1">
    <source>
        <dbReference type="EMBL" id="WAR21459.1"/>
    </source>
</evidence>
<accession>A0ABY7FJW2</accession>
<evidence type="ECO:0000313" key="2">
    <source>
        <dbReference type="Proteomes" id="UP001164746"/>
    </source>
</evidence>
<name>A0ABY7FJW2_MYAAR</name>
<dbReference type="EMBL" id="CP111023">
    <property type="protein sequence ID" value="WAR21459.1"/>
    <property type="molecule type" value="Genomic_DNA"/>
</dbReference>
<sequence length="82" mass="9630">RGIKQISLSILCKHKKDRWVDDLQDLFSSENIAFDIDTPCGLKKKIWFEIMAGKFERNEKRHLCRRCQSCRQEICLSDGGRS</sequence>
<gene>
    <name evidence="1" type="ORF">MAR_015433</name>
</gene>
<dbReference type="Proteomes" id="UP001164746">
    <property type="component" value="Chromosome 12"/>
</dbReference>
<keyword evidence="2" id="KW-1185">Reference proteome</keyword>